<keyword evidence="1" id="KW-1133">Transmembrane helix</keyword>
<evidence type="ECO:0000256" key="1">
    <source>
        <dbReference type="SAM" id="Phobius"/>
    </source>
</evidence>
<keyword evidence="1" id="KW-0472">Membrane</keyword>
<organism evidence="2 3">
    <name type="scientific">Candidatus Kutchimonas denitrificans</name>
    <dbReference type="NCBI Taxonomy" id="3056748"/>
    <lineage>
        <taxon>Bacteria</taxon>
        <taxon>Pseudomonadati</taxon>
        <taxon>Gemmatimonadota</taxon>
        <taxon>Gemmatimonadia</taxon>
        <taxon>Candidatus Palauibacterales</taxon>
        <taxon>Candidatus Palauibacteraceae</taxon>
        <taxon>Candidatus Kutchimonas</taxon>
    </lineage>
</organism>
<evidence type="ECO:0000313" key="2">
    <source>
        <dbReference type="EMBL" id="NIR74650.1"/>
    </source>
</evidence>
<keyword evidence="1" id="KW-0812">Transmembrane</keyword>
<dbReference type="AlphaFoldDB" id="A0AAE4ZBW3"/>
<feature type="transmembrane region" description="Helical" evidence="1">
    <location>
        <begin position="345"/>
        <end position="367"/>
    </location>
</feature>
<reference evidence="2 3" key="1">
    <citation type="submission" date="2020-01" db="EMBL/GenBank/DDBJ databases">
        <title>Genomes assembled from Gulf of Kutch pelagic sediment metagenomes.</title>
        <authorList>
            <person name="Chandrashekar M."/>
            <person name="Mahajan M.S."/>
            <person name="Dave K.J."/>
            <person name="Vatsa P."/>
            <person name="Nathani N.M."/>
        </authorList>
    </citation>
    <scope>NUCLEOTIDE SEQUENCE [LARGE SCALE GENOMIC DNA]</scope>
    <source>
        <strain evidence="2">KS3-K002</strain>
    </source>
</reference>
<proteinExistence type="predicted"/>
<gene>
    <name evidence="2" type="ORF">GWO12_06000</name>
</gene>
<dbReference type="EMBL" id="JAACAK010000046">
    <property type="protein sequence ID" value="NIR74650.1"/>
    <property type="molecule type" value="Genomic_DNA"/>
</dbReference>
<name>A0AAE4ZBW3_9BACT</name>
<dbReference type="Proteomes" id="UP000702544">
    <property type="component" value="Unassembled WGS sequence"/>
</dbReference>
<protein>
    <submittedName>
        <fullName evidence="2">Uncharacterized protein</fullName>
    </submittedName>
</protein>
<evidence type="ECO:0000313" key="3">
    <source>
        <dbReference type="Proteomes" id="UP000702544"/>
    </source>
</evidence>
<comment type="caution">
    <text evidence="2">The sequence shown here is derived from an EMBL/GenBank/DDBJ whole genome shotgun (WGS) entry which is preliminary data.</text>
</comment>
<accession>A0AAE4ZBW3</accession>
<sequence>MALELRRWLVIVLGACALIAIAFLPPEPYERPAWFYRGDDHSRRLWSLLQQTRAELRTLELRDSLLSYAEAAPAGSGAGLVIAGDATPARKAEGRHLLERNLTLPEADGAGVTPVIGIEVDSVEYREESRTWAFGPRFTYFLPAAVDGGRCVAISHLRWVPTVFTYQSVETQIGRALGPCAYFSSFGPPGSGIADWLEPVDYMPASDAAWRTEDPKGPQPGPESDRALARGWRWPHLVACAAGNEDACRAGLTAKEAYWYRRDPRNPNVVRRHSFETSALGPRFDRYLSDLLIEMGEERFRRFWSSDAVLDAAFRDAFGLEMADWTMRWARAQVGRPRGGPLPSAIGTLPLLLIGGLVVAGSALWSLRRQVR</sequence>